<evidence type="ECO:0000313" key="2">
    <source>
        <dbReference type="EMBL" id="CAG6501572.1"/>
    </source>
</evidence>
<sequence length="123" mass="13744">MTLRGQPKQGSPPRRKGVCFVWWCFWGGLAGFAERAATIRVLPLPKCFKTFQKSWQHCPHAGSSTRNGTQEAQQDRGEVTEVFHHPKRQTVGEVTDRGRKNNNGVVGTALISALPWRKNLSSS</sequence>
<accession>A0A8D8CX63</accession>
<feature type="compositionally biased region" description="Polar residues" evidence="1">
    <location>
        <begin position="62"/>
        <end position="72"/>
    </location>
</feature>
<protein>
    <submittedName>
        <fullName evidence="2">(northern house mosquito) hypothetical protein</fullName>
    </submittedName>
</protein>
<organism evidence="2">
    <name type="scientific">Culex pipiens</name>
    <name type="common">House mosquito</name>
    <dbReference type="NCBI Taxonomy" id="7175"/>
    <lineage>
        <taxon>Eukaryota</taxon>
        <taxon>Metazoa</taxon>
        <taxon>Ecdysozoa</taxon>
        <taxon>Arthropoda</taxon>
        <taxon>Hexapoda</taxon>
        <taxon>Insecta</taxon>
        <taxon>Pterygota</taxon>
        <taxon>Neoptera</taxon>
        <taxon>Endopterygota</taxon>
        <taxon>Diptera</taxon>
        <taxon>Nematocera</taxon>
        <taxon>Culicoidea</taxon>
        <taxon>Culicidae</taxon>
        <taxon>Culicinae</taxon>
        <taxon>Culicini</taxon>
        <taxon>Culex</taxon>
        <taxon>Culex</taxon>
    </lineage>
</organism>
<reference evidence="2" key="1">
    <citation type="submission" date="2021-05" db="EMBL/GenBank/DDBJ databases">
        <authorList>
            <person name="Alioto T."/>
            <person name="Alioto T."/>
            <person name="Gomez Garrido J."/>
        </authorList>
    </citation>
    <scope>NUCLEOTIDE SEQUENCE</scope>
</reference>
<dbReference type="AlphaFoldDB" id="A0A8D8CX63"/>
<dbReference type="EMBL" id="HBUE01142616">
    <property type="protein sequence ID" value="CAG6501572.1"/>
    <property type="molecule type" value="Transcribed_RNA"/>
</dbReference>
<evidence type="ECO:0000256" key="1">
    <source>
        <dbReference type="SAM" id="MobiDB-lite"/>
    </source>
</evidence>
<feature type="region of interest" description="Disordered" evidence="1">
    <location>
        <begin position="59"/>
        <end position="79"/>
    </location>
</feature>
<proteinExistence type="predicted"/>
<name>A0A8D8CX63_CULPI</name>